<feature type="domain" description="ParB-related ThiF-related cassette protein E" evidence="2">
    <location>
        <begin position="1"/>
        <end position="169"/>
    </location>
</feature>
<evidence type="ECO:0000256" key="1">
    <source>
        <dbReference type="SAM" id="MobiDB-lite"/>
    </source>
</evidence>
<protein>
    <submittedName>
        <fullName evidence="3">PRTRC genetic system protein E</fullName>
    </submittedName>
</protein>
<gene>
    <name evidence="3" type="ORF">LX66_1885</name>
</gene>
<dbReference type="AlphaFoldDB" id="A0A562T3G2"/>
<evidence type="ECO:0000313" key="3">
    <source>
        <dbReference type="EMBL" id="TWI87814.1"/>
    </source>
</evidence>
<keyword evidence="4" id="KW-1185">Reference proteome</keyword>
<dbReference type="Pfam" id="PF19556">
    <property type="entry name" value="PRTRC_E"/>
    <property type="match status" value="1"/>
</dbReference>
<dbReference type="InterPro" id="IPR022273">
    <property type="entry name" value="PRTRC_protein-E"/>
</dbReference>
<dbReference type="OrthoDB" id="1050181at2"/>
<feature type="region of interest" description="Disordered" evidence="1">
    <location>
        <begin position="92"/>
        <end position="116"/>
    </location>
</feature>
<proteinExistence type="predicted"/>
<name>A0A562T3G2_CHIJA</name>
<dbReference type="EMBL" id="VLLG01000003">
    <property type="protein sequence ID" value="TWI87814.1"/>
    <property type="molecule type" value="Genomic_DNA"/>
</dbReference>
<comment type="caution">
    <text evidence="3">The sequence shown here is derived from an EMBL/GenBank/DDBJ whole genome shotgun (WGS) entry which is preliminary data.</text>
</comment>
<organism evidence="3 4">
    <name type="scientific">Chitinophaga japonensis</name>
    <name type="common">Flexibacter japonensis</name>
    <dbReference type="NCBI Taxonomy" id="104662"/>
    <lineage>
        <taxon>Bacteria</taxon>
        <taxon>Pseudomonadati</taxon>
        <taxon>Bacteroidota</taxon>
        <taxon>Chitinophagia</taxon>
        <taxon>Chitinophagales</taxon>
        <taxon>Chitinophagaceae</taxon>
        <taxon>Chitinophaga</taxon>
    </lineage>
</organism>
<accession>A0A562T3G2</accession>
<sequence length="169" mass="19585">MESTFFKQLAALEAKGSWTIQLDNSTDEIIMSVLFRRKPCGDRAVKIIPAFNLNGTPETLDQLFFDTIRKPFAANNELQTDMEHYLKQMEEARKQSAMEKEKAAAEAKAKEEKKKRYEAAMKTVDELAKEGKYREAWMKCPDPNDFPDHAESIRKRRTELSEKFAPELF</sequence>
<evidence type="ECO:0000259" key="2">
    <source>
        <dbReference type="Pfam" id="PF19556"/>
    </source>
</evidence>
<dbReference type="Proteomes" id="UP000316778">
    <property type="component" value="Unassembled WGS sequence"/>
</dbReference>
<reference evidence="3 4" key="1">
    <citation type="journal article" date="2013" name="Stand. Genomic Sci.">
        <title>Genomic Encyclopedia of Type Strains, Phase I: The one thousand microbial genomes (KMG-I) project.</title>
        <authorList>
            <person name="Kyrpides N.C."/>
            <person name="Woyke T."/>
            <person name="Eisen J.A."/>
            <person name="Garrity G."/>
            <person name="Lilburn T.G."/>
            <person name="Beck B.J."/>
            <person name="Whitman W.B."/>
            <person name="Hugenholtz P."/>
            <person name="Klenk H.P."/>
        </authorList>
    </citation>
    <scope>NUCLEOTIDE SEQUENCE [LARGE SCALE GENOMIC DNA]</scope>
    <source>
        <strain evidence="3 4">DSM 13484</strain>
    </source>
</reference>
<evidence type="ECO:0000313" key="4">
    <source>
        <dbReference type="Proteomes" id="UP000316778"/>
    </source>
</evidence>
<dbReference type="RefSeq" id="WP_145712266.1">
    <property type="nucleotide sequence ID" value="NZ_BAAAFY010000001.1"/>
</dbReference>